<dbReference type="Pfam" id="PF07282">
    <property type="entry name" value="Cas12f1-like_TNB"/>
    <property type="match status" value="1"/>
</dbReference>
<evidence type="ECO:0000313" key="3">
    <source>
        <dbReference type="EMBL" id="MBM6876501.1"/>
    </source>
</evidence>
<dbReference type="EMBL" id="JACJLT010000470">
    <property type="protein sequence ID" value="MBM6876501.1"/>
    <property type="molecule type" value="Genomic_DNA"/>
</dbReference>
<feature type="non-terminal residue" evidence="3">
    <location>
        <position position="1"/>
    </location>
</feature>
<protein>
    <submittedName>
        <fullName evidence="3">Transposase</fullName>
    </submittedName>
</protein>
<accession>A0ABS2G4Z4</accession>
<proteinExistence type="predicted"/>
<evidence type="ECO:0000259" key="2">
    <source>
        <dbReference type="Pfam" id="PF07282"/>
    </source>
</evidence>
<sequence length="37" mass="4291">IKKDLKLKDRVYSCSHCGTVIDRDYNASLNLSMYKLV</sequence>
<dbReference type="InterPro" id="IPR010095">
    <property type="entry name" value="Cas12f1-like_TNB"/>
</dbReference>
<reference evidence="3 4" key="1">
    <citation type="journal article" date="2021" name="Sci. Rep.">
        <title>The distribution of antibiotic resistance genes in chicken gut microbiota commensals.</title>
        <authorList>
            <person name="Juricova H."/>
            <person name="Matiasovicova J."/>
            <person name="Kubasova T."/>
            <person name="Cejkova D."/>
            <person name="Rychlik I."/>
        </authorList>
    </citation>
    <scope>NUCLEOTIDE SEQUENCE [LARGE SCALE GENOMIC DNA]</scope>
    <source>
        <strain evidence="3 4">An425</strain>
    </source>
</reference>
<gene>
    <name evidence="3" type="ORF">H6A04_12950</name>
</gene>
<evidence type="ECO:0000256" key="1">
    <source>
        <dbReference type="ARBA" id="ARBA00023125"/>
    </source>
</evidence>
<dbReference type="Proteomes" id="UP000728968">
    <property type="component" value="Unassembled WGS sequence"/>
</dbReference>
<organism evidence="3 4">
    <name type="scientific">Fusobacterium mortiferum</name>
    <dbReference type="NCBI Taxonomy" id="850"/>
    <lineage>
        <taxon>Bacteria</taxon>
        <taxon>Fusobacteriati</taxon>
        <taxon>Fusobacteriota</taxon>
        <taxon>Fusobacteriia</taxon>
        <taxon>Fusobacteriales</taxon>
        <taxon>Fusobacteriaceae</taxon>
        <taxon>Fusobacterium</taxon>
    </lineage>
</organism>
<keyword evidence="4" id="KW-1185">Reference proteome</keyword>
<evidence type="ECO:0000313" key="4">
    <source>
        <dbReference type="Proteomes" id="UP000728968"/>
    </source>
</evidence>
<feature type="domain" description="Cas12f1-like TNB" evidence="2">
    <location>
        <begin position="7"/>
        <end position="31"/>
    </location>
</feature>
<keyword evidence="1" id="KW-0238">DNA-binding</keyword>
<comment type="caution">
    <text evidence="3">The sequence shown here is derived from an EMBL/GenBank/DDBJ whole genome shotgun (WGS) entry which is preliminary data.</text>
</comment>
<name>A0ABS2G4Z4_FUSMR</name>